<dbReference type="Gene3D" id="3.30.70.660">
    <property type="entry name" value="Pseudouridine synthase I, catalytic domain, C-terminal subdomain"/>
    <property type="match status" value="1"/>
</dbReference>
<dbReference type="PIRSF" id="PIRSF001430">
    <property type="entry name" value="tRNA_psdUrid_synth"/>
    <property type="match status" value="1"/>
</dbReference>
<dbReference type="Proteomes" id="UP000241848">
    <property type="component" value="Unassembled WGS sequence"/>
</dbReference>
<evidence type="ECO:0000313" key="9">
    <source>
        <dbReference type="EMBL" id="PSR21375.1"/>
    </source>
</evidence>
<name>A0A2T2WGL2_9FIRM</name>
<sequence length="283" mass="31485">MVDEYTAPWIARGAVLSWDDRPDLCLVVRYDGTDYHGFQKQAAGATIQGELERVLTALLGAGEIVGASRTDAGVHACGQVVVWRGPVQVPIERIAMVANRKLPRAIQIVQAWWVPSGWDPRRAARAKQYSYRLWRAPGPPDLHWHRFVQPSGAALSWQRLQRAAALFEGTHDFWAFRTEGAGVQSTIRTIFASRWIIEEKGNIWRYQVVGNGFLYRMVRHMVGSMICAAEPQGSLKEIESSLGRGTHKVAPLAPARGLMLDWIDFGNEEGFGHVSGSRVGTRG</sequence>
<dbReference type="GO" id="GO:0003723">
    <property type="term" value="F:RNA binding"/>
    <property type="evidence" value="ECO:0007669"/>
    <property type="project" value="InterPro"/>
</dbReference>
<gene>
    <name evidence="4 9" type="primary">truA</name>
    <name evidence="9" type="ORF">C7B45_10955</name>
</gene>
<dbReference type="SUPFAM" id="SSF55120">
    <property type="entry name" value="Pseudouridine synthase"/>
    <property type="match status" value="1"/>
</dbReference>
<feature type="domain" description="Pseudouridine synthase I TruA alpha/beta" evidence="8">
    <location>
        <begin position="163"/>
        <end position="260"/>
    </location>
</feature>
<feature type="domain" description="Pseudouridine synthase I TruA alpha/beta" evidence="8">
    <location>
        <begin position="27"/>
        <end position="111"/>
    </location>
</feature>
<dbReference type="AlphaFoldDB" id="A0A2T2WGL2"/>
<comment type="similarity">
    <text evidence="1 4 7">Belongs to the tRNA pseudouridine synthase TruA family.</text>
</comment>
<evidence type="ECO:0000256" key="2">
    <source>
        <dbReference type="ARBA" id="ARBA00022694"/>
    </source>
</evidence>
<dbReference type="NCBIfam" id="TIGR00071">
    <property type="entry name" value="hisT_truA"/>
    <property type="match status" value="1"/>
</dbReference>
<evidence type="ECO:0000259" key="8">
    <source>
        <dbReference type="Pfam" id="PF01416"/>
    </source>
</evidence>
<proteinExistence type="inferred from homology"/>
<accession>A0A2T2WGL2</accession>
<keyword evidence="3 4" id="KW-0413">Isomerase</keyword>
<dbReference type="CDD" id="cd02570">
    <property type="entry name" value="PseudoU_synth_EcTruA"/>
    <property type="match status" value="1"/>
</dbReference>
<dbReference type="InterPro" id="IPR001406">
    <property type="entry name" value="PsdUridine_synth_TruA"/>
</dbReference>
<protein>
    <recommendedName>
        <fullName evidence="4">tRNA pseudouridine synthase A</fullName>
        <ecNumber evidence="4">5.4.99.12</ecNumber>
    </recommendedName>
    <alternativeName>
        <fullName evidence="4">tRNA pseudouridine(38-40) synthase</fullName>
    </alternativeName>
    <alternativeName>
        <fullName evidence="4">tRNA pseudouridylate synthase I</fullName>
    </alternativeName>
    <alternativeName>
        <fullName evidence="4">tRNA-uridine isomerase I</fullName>
    </alternativeName>
</protein>
<dbReference type="HAMAP" id="MF_00171">
    <property type="entry name" value="TruA"/>
    <property type="match status" value="1"/>
</dbReference>
<evidence type="ECO:0000313" key="10">
    <source>
        <dbReference type="Proteomes" id="UP000241848"/>
    </source>
</evidence>
<dbReference type="PANTHER" id="PTHR11142:SF0">
    <property type="entry name" value="TRNA PSEUDOURIDINE SYNTHASE-LIKE 1"/>
    <property type="match status" value="1"/>
</dbReference>
<comment type="function">
    <text evidence="4">Formation of pseudouridine at positions 38, 39 and 40 in the anticodon stem and loop of transfer RNAs.</text>
</comment>
<reference evidence="9 10" key="1">
    <citation type="journal article" date="2014" name="BMC Genomics">
        <title>Comparison of environmental and isolate Sulfobacillus genomes reveals diverse carbon, sulfur, nitrogen, and hydrogen metabolisms.</title>
        <authorList>
            <person name="Justice N.B."/>
            <person name="Norman A."/>
            <person name="Brown C.T."/>
            <person name="Singh A."/>
            <person name="Thomas B.C."/>
            <person name="Banfield J.F."/>
        </authorList>
    </citation>
    <scope>NUCLEOTIDE SEQUENCE [LARGE SCALE GENOMIC DNA]</scope>
    <source>
        <strain evidence="9">AMDSBA3</strain>
    </source>
</reference>
<dbReference type="GO" id="GO:0031119">
    <property type="term" value="P:tRNA pseudouridine synthesis"/>
    <property type="evidence" value="ECO:0007669"/>
    <property type="project" value="UniProtKB-UniRule"/>
</dbReference>
<dbReference type="Pfam" id="PF01416">
    <property type="entry name" value="PseudoU_synth_1"/>
    <property type="match status" value="2"/>
</dbReference>
<keyword evidence="2 4" id="KW-0819">tRNA processing</keyword>
<dbReference type="InterPro" id="IPR020095">
    <property type="entry name" value="PsdUridine_synth_TruA_C"/>
</dbReference>
<dbReference type="InterPro" id="IPR020094">
    <property type="entry name" value="TruA/RsuA/RluB/E/F_N"/>
</dbReference>
<dbReference type="PANTHER" id="PTHR11142">
    <property type="entry name" value="PSEUDOURIDYLATE SYNTHASE"/>
    <property type="match status" value="1"/>
</dbReference>
<organism evidence="9 10">
    <name type="scientific">Sulfobacillus acidophilus</name>
    <dbReference type="NCBI Taxonomy" id="53633"/>
    <lineage>
        <taxon>Bacteria</taxon>
        <taxon>Bacillati</taxon>
        <taxon>Bacillota</taxon>
        <taxon>Clostridia</taxon>
        <taxon>Eubacteriales</taxon>
        <taxon>Clostridiales Family XVII. Incertae Sedis</taxon>
        <taxon>Sulfobacillus</taxon>
    </lineage>
</organism>
<feature type="active site" description="Nucleophile" evidence="4 5">
    <location>
        <position position="71"/>
    </location>
</feature>
<evidence type="ECO:0000256" key="4">
    <source>
        <dbReference type="HAMAP-Rule" id="MF_00171"/>
    </source>
</evidence>
<evidence type="ECO:0000256" key="5">
    <source>
        <dbReference type="PIRSR" id="PIRSR001430-1"/>
    </source>
</evidence>
<dbReference type="InterPro" id="IPR020097">
    <property type="entry name" value="PsdUridine_synth_TruA_a/b_dom"/>
</dbReference>
<dbReference type="InterPro" id="IPR020103">
    <property type="entry name" value="PsdUridine_synth_cat_dom_sf"/>
</dbReference>
<comment type="caution">
    <text evidence="9">The sequence shown here is derived from an EMBL/GenBank/DDBJ whole genome shotgun (WGS) entry which is preliminary data.</text>
</comment>
<dbReference type="GO" id="GO:0160147">
    <property type="term" value="F:tRNA pseudouridine(38-40) synthase activity"/>
    <property type="evidence" value="ECO:0007669"/>
    <property type="project" value="UniProtKB-EC"/>
</dbReference>
<dbReference type="EC" id="5.4.99.12" evidence="4"/>
<comment type="caution">
    <text evidence="4">Lacks conserved residue(s) required for the propagation of feature annotation.</text>
</comment>
<comment type="catalytic activity">
    <reaction evidence="4 7">
        <text>uridine(38/39/40) in tRNA = pseudouridine(38/39/40) in tRNA</text>
        <dbReference type="Rhea" id="RHEA:22376"/>
        <dbReference type="Rhea" id="RHEA-COMP:10085"/>
        <dbReference type="Rhea" id="RHEA-COMP:10087"/>
        <dbReference type="ChEBI" id="CHEBI:65314"/>
        <dbReference type="ChEBI" id="CHEBI:65315"/>
        <dbReference type="EC" id="5.4.99.12"/>
    </reaction>
</comment>
<evidence type="ECO:0000256" key="3">
    <source>
        <dbReference type="ARBA" id="ARBA00023235"/>
    </source>
</evidence>
<feature type="binding site" evidence="4 6">
    <location>
        <position position="129"/>
    </location>
    <ligand>
        <name>substrate</name>
    </ligand>
</feature>
<evidence type="ECO:0000256" key="6">
    <source>
        <dbReference type="PIRSR" id="PIRSR001430-2"/>
    </source>
</evidence>
<dbReference type="Gene3D" id="3.30.70.580">
    <property type="entry name" value="Pseudouridine synthase I, catalytic domain, N-terminal subdomain"/>
    <property type="match status" value="1"/>
</dbReference>
<comment type="subunit">
    <text evidence="4">Homodimer.</text>
</comment>
<evidence type="ECO:0000256" key="1">
    <source>
        <dbReference type="ARBA" id="ARBA00009375"/>
    </source>
</evidence>
<evidence type="ECO:0000256" key="7">
    <source>
        <dbReference type="RuleBase" id="RU003792"/>
    </source>
</evidence>
<dbReference type="EMBL" id="PXYV01000035">
    <property type="protein sequence ID" value="PSR21375.1"/>
    <property type="molecule type" value="Genomic_DNA"/>
</dbReference>